<accession>A0AAW6TX10</accession>
<proteinExistence type="predicted"/>
<keyword evidence="3" id="KW-0328">Glycosyltransferase</keyword>
<protein>
    <submittedName>
        <fullName evidence="3">Glycosyltransferase family 4 protein</fullName>
        <ecNumber evidence="3">2.4.-.-</ecNumber>
    </submittedName>
</protein>
<dbReference type="GO" id="GO:0016757">
    <property type="term" value="F:glycosyltransferase activity"/>
    <property type="evidence" value="ECO:0007669"/>
    <property type="project" value="UniProtKB-KW"/>
</dbReference>
<sequence>MKLLMLNYEFPPIGGGGGQAHRSLLKEFAGRRDLIVDVLTSAPKPGFSTEPFADNIRIHKVGIRKGHLHFWRRSEVLAWLLKARSHYRRLLREIAYDLAHAFFAFPTGWLCYRTAGRLPYVISLRGSDVPGGNARLQWDYKLLGPLVFKPIWQQASALVACSEGLRQRALRFLPSAQIDVIPNGVDLDRFAPAEELSGGPRPLRLITVGRLSATKRLPVLIEMVESLRKEGGDVQLTIVGGGALEGELRRRISHERFRQVVTMTGRCDADQMPEMYRRHDVYVSASAQEGMSNAMLEAMASGLPIVTTRCEGVDELIADNGLVVDEASPESLARAIAAFVSDGPTLRAMSTAARRQAERFAWRSVAERYLELYERIVTQRGVNR</sequence>
<name>A0AAW6TX10_9BACT</name>
<organism evidence="3 4">
    <name type="scientific">Anaerobaca lacustris</name>
    <dbReference type="NCBI Taxonomy" id="3044600"/>
    <lineage>
        <taxon>Bacteria</taxon>
        <taxon>Pseudomonadati</taxon>
        <taxon>Planctomycetota</taxon>
        <taxon>Phycisphaerae</taxon>
        <taxon>Sedimentisphaerales</taxon>
        <taxon>Anaerobacaceae</taxon>
        <taxon>Anaerobaca</taxon>
    </lineage>
</organism>
<dbReference type="InterPro" id="IPR050194">
    <property type="entry name" value="Glycosyltransferase_grp1"/>
</dbReference>
<dbReference type="Proteomes" id="UP001431776">
    <property type="component" value="Unassembled WGS sequence"/>
</dbReference>
<dbReference type="SUPFAM" id="SSF53756">
    <property type="entry name" value="UDP-Glycosyltransferase/glycogen phosphorylase"/>
    <property type="match status" value="1"/>
</dbReference>
<keyword evidence="4" id="KW-1185">Reference proteome</keyword>
<dbReference type="RefSeq" id="WP_349245395.1">
    <property type="nucleotide sequence ID" value="NZ_JASCXX010000015.1"/>
</dbReference>
<gene>
    <name evidence="3" type="ORF">QJ522_13090</name>
</gene>
<feature type="domain" description="Glycosyltransferase subfamily 4-like N-terminal" evidence="2">
    <location>
        <begin position="15"/>
        <end position="189"/>
    </location>
</feature>
<feature type="domain" description="Glycosyl transferase family 1" evidence="1">
    <location>
        <begin position="204"/>
        <end position="355"/>
    </location>
</feature>
<dbReference type="EMBL" id="JASCXX010000015">
    <property type="protein sequence ID" value="MDI6449987.1"/>
    <property type="molecule type" value="Genomic_DNA"/>
</dbReference>
<dbReference type="Pfam" id="PF13439">
    <property type="entry name" value="Glyco_transf_4"/>
    <property type="match status" value="1"/>
</dbReference>
<dbReference type="PANTHER" id="PTHR45947:SF13">
    <property type="entry name" value="TRANSFERASE"/>
    <property type="match status" value="1"/>
</dbReference>
<reference evidence="3" key="1">
    <citation type="submission" date="2023-05" db="EMBL/GenBank/DDBJ databases">
        <title>Anaerotaeda fermentans gen. nov., sp. nov., a novel anaerobic planctomycete of the new family within the order Sedimentisphaerales isolated from Taman Peninsula, Russia.</title>
        <authorList>
            <person name="Khomyakova M.A."/>
            <person name="Merkel A.Y."/>
            <person name="Slobodkin A.I."/>
        </authorList>
    </citation>
    <scope>NUCLEOTIDE SEQUENCE</scope>
    <source>
        <strain evidence="3">M17dextr</strain>
    </source>
</reference>
<comment type="caution">
    <text evidence="3">The sequence shown here is derived from an EMBL/GenBank/DDBJ whole genome shotgun (WGS) entry which is preliminary data.</text>
</comment>
<evidence type="ECO:0000313" key="4">
    <source>
        <dbReference type="Proteomes" id="UP001431776"/>
    </source>
</evidence>
<dbReference type="CDD" id="cd03801">
    <property type="entry name" value="GT4_PimA-like"/>
    <property type="match status" value="1"/>
</dbReference>
<dbReference type="Gene3D" id="3.40.50.2000">
    <property type="entry name" value="Glycogen Phosphorylase B"/>
    <property type="match status" value="2"/>
</dbReference>
<dbReference type="InterPro" id="IPR001296">
    <property type="entry name" value="Glyco_trans_1"/>
</dbReference>
<dbReference type="InterPro" id="IPR028098">
    <property type="entry name" value="Glyco_trans_4-like_N"/>
</dbReference>
<evidence type="ECO:0000259" key="2">
    <source>
        <dbReference type="Pfam" id="PF13439"/>
    </source>
</evidence>
<evidence type="ECO:0000313" key="3">
    <source>
        <dbReference type="EMBL" id="MDI6449987.1"/>
    </source>
</evidence>
<dbReference type="EC" id="2.4.-.-" evidence="3"/>
<dbReference type="AlphaFoldDB" id="A0AAW6TX10"/>
<dbReference type="PANTHER" id="PTHR45947">
    <property type="entry name" value="SULFOQUINOVOSYL TRANSFERASE SQD2"/>
    <property type="match status" value="1"/>
</dbReference>
<dbReference type="Pfam" id="PF00534">
    <property type="entry name" value="Glycos_transf_1"/>
    <property type="match status" value="1"/>
</dbReference>
<evidence type="ECO:0000259" key="1">
    <source>
        <dbReference type="Pfam" id="PF00534"/>
    </source>
</evidence>
<keyword evidence="3" id="KW-0808">Transferase</keyword>